<gene>
    <name evidence="2" type="ORF">NEMVEDRAFT_v1g5584</name>
</gene>
<keyword evidence="3" id="KW-1185">Reference proteome</keyword>
<evidence type="ECO:0000313" key="2">
    <source>
        <dbReference type="EMBL" id="EDO28652.1"/>
    </source>
</evidence>
<organism evidence="2 3">
    <name type="scientific">Nematostella vectensis</name>
    <name type="common">Starlet sea anemone</name>
    <dbReference type="NCBI Taxonomy" id="45351"/>
    <lineage>
        <taxon>Eukaryota</taxon>
        <taxon>Metazoa</taxon>
        <taxon>Cnidaria</taxon>
        <taxon>Anthozoa</taxon>
        <taxon>Hexacorallia</taxon>
        <taxon>Actiniaria</taxon>
        <taxon>Edwardsiidae</taxon>
        <taxon>Nematostella</taxon>
    </lineage>
</organism>
<feature type="non-terminal residue" evidence="2">
    <location>
        <position position="1"/>
    </location>
</feature>
<dbReference type="PANTHER" id="PTHR45653:SF10">
    <property type="entry name" value="MYOBLAST CITY, ISOFORM B"/>
    <property type="match status" value="1"/>
</dbReference>
<dbReference type="InterPro" id="IPR026791">
    <property type="entry name" value="DOCK"/>
</dbReference>
<dbReference type="EMBL" id="DS471312">
    <property type="protein sequence ID" value="EDO28652.1"/>
    <property type="molecule type" value="Genomic_DNA"/>
</dbReference>
<sequence length="128" mass="14689">IIGLDLVVRNDDGNILDPDSTGVIELYRRVSVGHKPYCRTTIIELYRRVSSRDESKKLKREAAFSSTHNIYVNIKNVVCNINDDAEVFISLYDARDGEFISEQFVVNWDKAGMPKEIDKLYNLTVLFT</sequence>
<dbReference type="PhylomeDB" id="A7T5W0"/>
<protein>
    <recommendedName>
        <fullName evidence="1">Dedicator of cytokinesis N-terminal domain-containing protein</fullName>
    </recommendedName>
</protein>
<feature type="domain" description="Dedicator of cytokinesis N-terminal" evidence="1">
    <location>
        <begin position="2"/>
        <end position="128"/>
    </location>
</feature>
<dbReference type="eggNOG" id="KOG1998">
    <property type="taxonomic scope" value="Eukaryota"/>
</dbReference>
<evidence type="ECO:0000259" key="1">
    <source>
        <dbReference type="Pfam" id="PF16172"/>
    </source>
</evidence>
<dbReference type="Proteomes" id="UP000001593">
    <property type="component" value="Unassembled WGS sequence"/>
</dbReference>
<dbReference type="AlphaFoldDB" id="A7T5W0"/>
<dbReference type="GO" id="GO:0007264">
    <property type="term" value="P:small GTPase-mediated signal transduction"/>
    <property type="evidence" value="ECO:0007669"/>
    <property type="project" value="InterPro"/>
</dbReference>
<proteinExistence type="predicted"/>
<reference evidence="2 3" key="1">
    <citation type="journal article" date="2007" name="Science">
        <title>Sea anemone genome reveals ancestral eumetazoan gene repertoire and genomic organization.</title>
        <authorList>
            <person name="Putnam N.H."/>
            <person name="Srivastava M."/>
            <person name="Hellsten U."/>
            <person name="Dirks B."/>
            <person name="Chapman J."/>
            <person name="Salamov A."/>
            <person name="Terry A."/>
            <person name="Shapiro H."/>
            <person name="Lindquist E."/>
            <person name="Kapitonov V.V."/>
            <person name="Jurka J."/>
            <person name="Genikhovich G."/>
            <person name="Grigoriev I.V."/>
            <person name="Lucas S.M."/>
            <person name="Steele R.E."/>
            <person name="Finnerty J.R."/>
            <person name="Technau U."/>
            <person name="Martindale M.Q."/>
            <person name="Rokhsar D.S."/>
        </authorList>
    </citation>
    <scope>NUCLEOTIDE SEQUENCE [LARGE SCALE GENOMIC DNA]</scope>
    <source>
        <strain evidence="3">CH2 X CH6</strain>
    </source>
</reference>
<name>A7T5W0_NEMVE</name>
<dbReference type="GO" id="GO:0005085">
    <property type="term" value="F:guanyl-nucleotide exchange factor activity"/>
    <property type="evidence" value="ECO:0007669"/>
    <property type="project" value="InterPro"/>
</dbReference>
<accession>A7T5W0</accession>
<dbReference type="PANTHER" id="PTHR45653">
    <property type="entry name" value="DEDICATOR OF CYTOKINESIS"/>
    <property type="match status" value="1"/>
</dbReference>
<dbReference type="Pfam" id="PF16172">
    <property type="entry name" value="DOCK_N"/>
    <property type="match status" value="1"/>
</dbReference>
<evidence type="ECO:0000313" key="3">
    <source>
        <dbReference type="Proteomes" id="UP000001593"/>
    </source>
</evidence>
<dbReference type="InParanoid" id="A7T5W0"/>
<dbReference type="InterPro" id="IPR032376">
    <property type="entry name" value="DOCK_N"/>
</dbReference>
<feature type="non-terminal residue" evidence="2">
    <location>
        <position position="128"/>
    </location>
</feature>
<dbReference type="HOGENOM" id="CLU_1965076_0_0_1"/>
<dbReference type="STRING" id="45351.A7T5W0"/>